<evidence type="ECO:0000313" key="2">
    <source>
        <dbReference type="EMBL" id="KAF2873159.1"/>
    </source>
</evidence>
<proteinExistence type="predicted"/>
<protein>
    <submittedName>
        <fullName evidence="2">Uncharacterized protein</fullName>
    </submittedName>
</protein>
<dbReference type="AlphaFoldDB" id="A0A7C8MAU5"/>
<dbReference type="Proteomes" id="UP000481861">
    <property type="component" value="Unassembled WGS sequence"/>
</dbReference>
<keyword evidence="3" id="KW-1185">Reference proteome</keyword>
<name>A0A7C8MAU5_9PLEO</name>
<accession>A0A7C8MAU5</accession>
<evidence type="ECO:0000256" key="1">
    <source>
        <dbReference type="SAM" id="MobiDB-lite"/>
    </source>
</evidence>
<sequence>MPLIEFVTTKAHEATSFGLNARESYDTTNAAKRHFKKQLSHESPPFDYGEVKEDEQGRHESAPLFKISNVLRHAKSFYIKTSGPDAELSFTSPVDKHESDMQTTEHEPEMLCSSALPVDDHEQGSDTLSITDMLSQTDNHEPEVPLSGADREHGLAMVRKSRSRM</sequence>
<feature type="region of interest" description="Disordered" evidence="1">
    <location>
        <begin position="137"/>
        <end position="165"/>
    </location>
</feature>
<organism evidence="2 3">
    <name type="scientific">Massariosphaeria phaeospora</name>
    <dbReference type="NCBI Taxonomy" id="100035"/>
    <lineage>
        <taxon>Eukaryota</taxon>
        <taxon>Fungi</taxon>
        <taxon>Dikarya</taxon>
        <taxon>Ascomycota</taxon>
        <taxon>Pezizomycotina</taxon>
        <taxon>Dothideomycetes</taxon>
        <taxon>Pleosporomycetidae</taxon>
        <taxon>Pleosporales</taxon>
        <taxon>Pleosporales incertae sedis</taxon>
        <taxon>Massariosphaeria</taxon>
    </lineage>
</organism>
<evidence type="ECO:0000313" key="3">
    <source>
        <dbReference type="Proteomes" id="UP000481861"/>
    </source>
</evidence>
<gene>
    <name evidence="2" type="ORF">BDV95DRAFT_605726</name>
</gene>
<reference evidence="2 3" key="1">
    <citation type="submission" date="2020-01" db="EMBL/GenBank/DDBJ databases">
        <authorList>
            <consortium name="DOE Joint Genome Institute"/>
            <person name="Haridas S."/>
            <person name="Albert R."/>
            <person name="Binder M."/>
            <person name="Bloem J."/>
            <person name="Labutti K."/>
            <person name="Salamov A."/>
            <person name="Andreopoulos B."/>
            <person name="Baker S.E."/>
            <person name="Barry K."/>
            <person name="Bills G."/>
            <person name="Bluhm B.H."/>
            <person name="Cannon C."/>
            <person name="Castanera R."/>
            <person name="Culley D.E."/>
            <person name="Daum C."/>
            <person name="Ezra D."/>
            <person name="Gonzalez J.B."/>
            <person name="Henrissat B."/>
            <person name="Kuo A."/>
            <person name="Liang C."/>
            <person name="Lipzen A."/>
            <person name="Lutzoni F."/>
            <person name="Magnuson J."/>
            <person name="Mondo S."/>
            <person name="Nolan M."/>
            <person name="Ohm R."/>
            <person name="Pangilinan J."/>
            <person name="Park H.-J.H."/>
            <person name="Ramirez L."/>
            <person name="Alfaro M."/>
            <person name="Sun H."/>
            <person name="Tritt A."/>
            <person name="Yoshinaga Y."/>
            <person name="Zwiers L.-H.L."/>
            <person name="Turgeon B.G."/>
            <person name="Goodwin S.B."/>
            <person name="Spatafora J.W."/>
            <person name="Crous P.W."/>
            <person name="Grigoriev I.V."/>
        </authorList>
    </citation>
    <scope>NUCLEOTIDE SEQUENCE [LARGE SCALE GENOMIC DNA]</scope>
    <source>
        <strain evidence="2 3">CBS 611.86</strain>
    </source>
</reference>
<dbReference type="EMBL" id="JAADJZ010000008">
    <property type="protein sequence ID" value="KAF2873159.1"/>
    <property type="molecule type" value="Genomic_DNA"/>
</dbReference>
<feature type="compositionally biased region" description="Basic and acidic residues" evidence="1">
    <location>
        <begin position="138"/>
        <end position="154"/>
    </location>
</feature>
<comment type="caution">
    <text evidence="2">The sequence shown here is derived from an EMBL/GenBank/DDBJ whole genome shotgun (WGS) entry which is preliminary data.</text>
</comment>
<feature type="region of interest" description="Disordered" evidence="1">
    <location>
        <begin position="31"/>
        <end position="55"/>
    </location>
</feature>